<dbReference type="GO" id="GO:0005886">
    <property type="term" value="C:plasma membrane"/>
    <property type="evidence" value="ECO:0007669"/>
    <property type="project" value="UniProtKB-SubCell"/>
</dbReference>
<dbReference type="InterPro" id="IPR004776">
    <property type="entry name" value="Mem_transp_PIN-like"/>
</dbReference>
<feature type="transmembrane region" description="Helical" evidence="8">
    <location>
        <begin position="60"/>
        <end position="84"/>
    </location>
</feature>
<comment type="similarity">
    <text evidence="2">Belongs to the auxin efflux carrier (TC 2.A.69) family.</text>
</comment>
<comment type="caution">
    <text evidence="9">The sequence shown here is derived from an EMBL/GenBank/DDBJ whole genome shotgun (WGS) entry which is preliminary data.</text>
</comment>
<reference evidence="9 10" key="1">
    <citation type="submission" date="2020-02" db="EMBL/GenBank/DDBJ databases">
        <title>Bacillus aquiflavi sp. nov., isolated from yellow water of strong flavor Chinese baijiu in Yibin region of China.</title>
        <authorList>
            <person name="Xie J."/>
        </authorList>
    </citation>
    <scope>NUCLEOTIDE SEQUENCE [LARGE SCALE GENOMIC DNA]</scope>
    <source>
        <strain evidence="9 10">SA4</strain>
    </source>
</reference>
<dbReference type="PANTHER" id="PTHR36838:SF1">
    <property type="entry name" value="SLR1864 PROTEIN"/>
    <property type="match status" value="1"/>
</dbReference>
<sequence length="307" mass="33600">MDVFILIVTYIMFPIFFTVGLGMFLHRKFNLDLQTLSKLSTYFLLPAVCFTNIYQGDITFTLLGQIIFFLLLNTCLLIVISIVLSKINRFEGGLAASFKNSIVLSNAGNFGIPVSQLVFHQQPIGLSIAIIVSAYQNIVTFTYGLFNSASRGDKGTDTFKEVIRQPIIYALIVAMILKWGNLKIPMFIWQPLESISNAFLAIALVTLGAQIAYLKIEKISKALLLSIVGKLILSPLVACLLIFILGLEGITAQALLIASSFPTSRNSALLALEYNNAPEFAAQAVLLTTILSSITVTIVVSVSTLLY</sequence>
<dbReference type="EMBL" id="JAAIWM010000001">
    <property type="protein sequence ID" value="NEY70865.1"/>
    <property type="molecule type" value="Genomic_DNA"/>
</dbReference>
<comment type="subcellular location">
    <subcellularLocation>
        <location evidence="1">Cell membrane</location>
        <topology evidence="1">Multi-pass membrane protein</topology>
    </subcellularLocation>
</comment>
<keyword evidence="7 8" id="KW-0472">Membrane</keyword>
<dbReference type="PANTHER" id="PTHR36838">
    <property type="entry name" value="AUXIN EFFLUX CARRIER FAMILY PROTEIN"/>
    <property type="match status" value="1"/>
</dbReference>
<organism evidence="9 10">
    <name type="scientific">Bacillus mesophilus</name>
    <dbReference type="NCBI Taxonomy" id="1808955"/>
    <lineage>
        <taxon>Bacteria</taxon>
        <taxon>Bacillati</taxon>
        <taxon>Bacillota</taxon>
        <taxon>Bacilli</taxon>
        <taxon>Bacillales</taxon>
        <taxon>Bacillaceae</taxon>
        <taxon>Bacillus</taxon>
    </lineage>
</organism>
<evidence type="ECO:0000313" key="9">
    <source>
        <dbReference type="EMBL" id="NEY70865.1"/>
    </source>
</evidence>
<feature type="transmembrane region" description="Helical" evidence="8">
    <location>
        <begin position="96"/>
        <end position="118"/>
    </location>
</feature>
<evidence type="ECO:0000256" key="3">
    <source>
        <dbReference type="ARBA" id="ARBA00022448"/>
    </source>
</evidence>
<evidence type="ECO:0000256" key="4">
    <source>
        <dbReference type="ARBA" id="ARBA00022475"/>
    </source>
</evidence>
<evidence type="ECO:0000313" key="10">
    <source>
        <dbReference type="Proteomes" id="UP000481043"/>
    </source>
</evidence>
<gene>
    <name evidence="9" type="ORF">G4D63_03820</name>
</gene>
<proteinExistence type="inferred from homology"/>
<keyword evidence="10" id="KW-1185">Reference proteome</keyword>
<feature type="transmembrane region" description="Helical" evidence="8">
    <location>
        <begin position="36"/>
        <end position="54"/>
    </location>
</feature>
<feature type="transmembrane region" description="Helical" evidence="8">
    <location>
        <begin position="6"/>
        <end position="24"/>
    </location>
</feature>
<evidence type="ECO:0000256" key="6">
    <source>
        <dbReference type="ARBA" id="ARBA00022989"/>
    </source>
</evidence>
<dbReference type="Proteomes" id="UP000481043">
    <property type="component" value="Unassembled WGS sequence"/>
</dbReference>
<evidence type="ECO:0000256" key="8">
    <source>
        <dbReference type="SAM" id="Phobius"/>
    </source>
</evidence>
<evidence type="ECO:0000256" key="1">
    <source>
        <dbReference type="ARBA" id="ARBA00004651"/>
    </source>
</evidence>
<feature type="transmembrane region" description="Helical" evidence="8">
    <location>
        <begin position="167"/>
        <end position="189"/>
    </location>
</feature>
<accession>A0A6M0Q3A1</accession>
<keyword evidence="3" id="KW-0813">Transport</keyword>
<name>A0A6M0Q3A1_9BACI</name>
<dbReference type="AlphaFoldDB" id="A0A6M0Q3A1"/>
<dbReference type="Gene3D" id="1.20.1530.20">
    <property type="match status" value="1"/>
</dbReference>
<feature type="transmembrane region" description="Helical" evidence="8">
    <location>
        <begin position="124"/>
        <end position="146"/>
    </location>
</feature>
<keyword evidence="4" id="KW-1003">Cell membrane</keyword>
<dbReference type="GO" id="GO:0055085">
    <property type="term" value="P:transmembrane transport"/>
    <property type="evidence" value="ECO:0007669"/>
    <property type="project" value="InterPro"/>
</dbReference>
<keyword evidence="6 8" id="KW-1133">Transmembrane helix</keyword>
<protein>
    <submittedName>
        <fullName evidence="9">AEC family transporter</fullName>
    </submittedName>
</protein>
<dbReference type="InterPro" id="IPR038770">
    <property type="entry name" value="Na+/solute_symporter_sf"/>
</dbReference>
<evidence type="ECO:0000256" key="5">
    <source>
        <dbReference type="ARBA" id="ARBA00022692"/>
    </source>
</evidence>
<evidence type="ECO:0000256" key="7">
    <source>
        <dbReference type="ARBA" id="ARBA00023136"/>
    </source>
</evidence>
<evidence type="ECO:0000256" key="2">
    <source>
        <dbReference type="ARBA" id="ARBA00010145"/>
    </source>
</evidence>
<feature type="transmembrane region" description="Helical" evidence="8">
    <location>
        <begin position="281"/>
        <end position="306"/>
    </location>
</feature>
<feature type="transmembrane region" description="Helical" evidence="8">
    <location>
        <begin position="195"/>
        <end position="214"/>
    </location>
</feature>
<keyword evidence="5 8" id="KW-0812">Transmembrane</keyword>
<dbReference type="RefSeq" id="WP_163177860.1">
    <property type="nucleotide sequence ID" value="NZ_JAAIWM010000001.1"/>
</dbReference>
<dbReference type="Pfam" id="PF03547">
    <property type="entry name" value="Mem_trans"/>
    <property type="match status" value="1"/>
</dbReference>